<evidence type="ECO:0000256" key="8">
    <source>
        <dbReference type="ARBA" id="ARBA00022989"/>
    </source>
</evidence>
<proteinExistence type="inferred from homology"/>
<evidence type="ECO:0000313" key="13">
    <source>
        <dbReference type="Proteomes" id="UP000242222"/>
    </source>
</evidence>
<keyword evidence="4 11" id="KW-0812">Transmembrane</keyword>
<dbReference type="GO" id="GO:0005886">
    <property type="term" value="C:plasma membrane"/>
    <property type="evidence" value="ECO:0007669"/>
    <property type="project" value="UniProtKB-SubCell"/>
</dbReference>
<keyword evidence="13" id="KW-1185">Reference proteome</keyword>
<dbReference type="GO" id="GO:0008556">
    <property type="term" value="F:P-type potassium transmembrane transporter activity"/>
    <property type="evidence" value="ECO:0007669"/>
    <property type="project" value="InterPro"/>
</dbReference>
<keyword evidence="5 11" id="KW-0547">Nucleotide-binding</keyword>
<evidence type="ECO:0000256" key="10">
    <source>
        <dbReference type="ARBA" id="ARBA00023136"/>
    </source>
</evidence>
<dbReference type="OrthoDB" id="9788285at2"/>
<evidence type="ECO:0000256" key="4">
    <source>
        <dbReference type="ARBA" id="ARBA00022692"/>
    </source>
</evidence>
<dbReference type="InterPro" id="IPR003820">
    <property type="entry name" value="KdpC"/>
</dbReference>
<evidence type="ECO:0000256" key="2">
    <source>
        <dbReference type="ARBA" id="ARBA00022475"/>
    </source>
</evidence>
<evidence type="ECO:0000256" key="9">
    <source>
        <dbReference type="ARBA" id="ARBA00023065"/>
    </source>
</evidence>
<name>A0A1I4YTI2_9GAMM</name>
<dbReference type="PANTHER" id="PTHR30042:SF2">
    <property type="entry name" value="POTASSIUM-TRANSPORTING ATPASE KDPC SUBUNIT"/>
    <property type="match status" value="1"/>
</dbReference>
<keyword evidence="1 11" id="KW-0813">Transport</keyword>
<accession>A0A1I4YTI2</accession>
<keyword evidence="2 11" id="KW-1003">Cell membrane</keyword>
<evidence type="ECO:0000313" key="12">
    <source>
        <dbReference type="EMBL" id="SFN41073.1"/>
    </source>
</evidence>
<dbReference type="GO" id="GO:0005524">
    <property type="term" value="F:ATP binding"/>
    <property type="evidence" value="ECO:0007669"/>
    <property type="project" value="UniProtKB-UniRule"/>
</dbReference>
<dbReference type="NCBIfam" id="NF001454">
    <property type="entry name" value="PRK00315.1"/>
    <property type="match status" value="1"/>
</dbReference>
<dbReference type="Pfam" id="PF02669">
    <property type="entry name" value="KdpC"/>
    <property type="match status" value="1"/>
</dbReference>
<comment type="subcellular location">
    <subcellularLocation>
        <location evidence="11">Cell membrane</location>
        <topology evidence="11">Single-pass membrane protein</topology>
    </subcellularLocation>
</comment>
<comment type="function">
    <text evidence="11">Part of the high-affinity ATP-driven potassium transport (or Kdp) system, which catalyzes the hydrolysis of ATP coupled with the electrogenic transport of potassium into the cytoplasm. This subunit acts as a catalytic chaperone that increases the ATP-binding affinity of the ATP-hydrolyzing subunit KdpB by the formation of a transient KdpB/KdpC/ATP ternary complex.</text>
</comment>
<reference evidence="13" key="1">
    <citation type="submission" date="2016-10" db="EMBL/GenBank/DDBJ databases">
        <authorList>
            <person name="Varghese N."/>
            <person name="Submissions S."/>
        </authorList>
    </citation>
    <scope>NUCLEOTIDE SEQUENCE [LARGE SCALE GENOMIC DNA]</scope>
    <source>
        <strain evidence="13">N6PO6</strain>
    </source>
</reference>
<keyword evidence="6 11" id="KW-0067">ATP-binding</keyword>
<keyword evidence="7 11" id="KW-0630">Potassium</keyword>
<evidence type="ECO:0000256" key="7">
    <source>
        <dbReference type="ARBA" id="ARBA00022958"/>
    </source>
</evidence>
<organism evidence="12 13">
    <name type="scientific">Izhakiella capsodis</name>
    <dbReference type="NCBI Taxonomy" id="1367852"/>
    <lineage>
        <taxon>Bacteria</taxon>
        <taxon>Pseudomonadati</taxon>
        <taxon>Pseudomonadota</taxon>
        <taxon>Gammaproteobacteria</taxon>
        <taxon>Enterobacterales</taxon>
        <taxon>Erwiniaceae</taxon>
        <taxon>Izhakiella</taxon>
    </lineage>
</organism>
<dbReference type="STRING" id="1367852.SAMN05216516_10722"/>
<protein>
    <recommendedName>
        <fullName evidence="11">Potassium-transporting ATPase KdpC subunit</fullName>
    </recommendedName>
    <alternativeName>
        <fullName evidence="11">ATP phosphohydrolase [potassium-transporting] C chain</fullName>
    </alternativeName>
    <alternativeName>
        <fullName evidence="11">Potassium-binding and translocating subunit C</fullName>
    </alternativeName>
    <alternativeName>
        <fullName evidence="11">Potassium-translocating ATPase C chain</fullName>
    </alternativeName>
</protein>
<keyword evidence="8 11" id="KW-1133">Transmembrane helix</keyword>
<dbReference type="Proteomes" id="UP000242222">
    <property type="component" value="Unassembled WGS sequence"/>
</dbReference>
<keyword evidence="10 11" id="KW-0472">Membrane</keyword>
<sequence length="190" mass="20251">MSQLRPALTLLLFLTLITGVGYPLLTTALGQWWFPFQANGSLLEQHNALRGSALIGQNFTQTRYFQGRPSATGGLPYNPEASGGSNLGPTNPALLTTIAQRVAALKTANPQATGPVPVELVTASASGLDPQISPQAARWQTKRVAAARGLALARVEQLIAENTRRPMPWFIGEPGVNVVMLNSALDKLAR</sequence>
<dbReference type="PIRSF" id="PIRSF001296">
    <property type="entry name" value="K_ATPase_KdpC"/>
    <property type="match status" value="1"/>
</dbReference>
<comment type="subunit">
    <text evidence="11">The system is composed of three essential subunits: KdpA, KdpB and KdpC.</text>
</comment>
<comment type="similarity">
    <text evidence="11">Belongs to the KdpC family.</text>
</comment>
<evidence type="ECO:0000256" key="11">
    <source>
        <dbReference type="HAMAP-Rule" id="MF_00276"/>
    </source>
</evidence>
<dbReference type="PANTHER" id="PTHR30042">
    <property type="entry name" value="POTASSIUM-TRANSPORTING ATPASE C CHAIN"/>
    <property type="match status" value="1"/>
</dbReference>
<keyword evidence="3 11" id="KW-0633">Potassium transport</keyword>
<gene>
    <name evidence="11" type="primary">kdpC</name>
    <name evidence="12" type="ORF">SAMN05216516_10722</name>
</gene>
<dbReference type="RefSeq" id="WP_092878074.1">
    <property type="nucleotide sequence ID" value="NZ_FOVC01000007.1"/>
</dbReference>
<dbReference type="NCBIfam" id="TIGR00681">
    <property type="entry name" value="kdpC"/>
    <property type="match status" value="1"/>
</dbReference>
<evidence type="ECO:0000256" key="3">
    <source>
        <dbReference type="ARBA" id="ARBA00022538"/>
    </source>
</evidence>
<evidence type="ECO:0000256" key="6">
    <source>
        <dbReference type="ARBA" id="ARBA00022840"/>
    </source>
</evidence>
<dbReference type="AlphaFoldDB" id="A0A1I4YTI2"/>
<dbReference type="EMBL" id="FOVC01000007">
    <property type="protein sequence ID" value="SFN41073.1"/>
    <property type="molecule type" value="Genomic_DNA"/>
</dbReference>
<dbReference type="HAMAP" id="MF_00276">
    <property type="entry name" value="KdpC"/>
    <property type="match status" value="1"/>
</dbReference>
<evidence type="ECO:0000256" key="1">
    <source>
        <dbReference type="ARBA" id="ARBA00022448"/>
    </source>
</evidence>
<evidence type="ECO:0000256" key="5">
    <source>
        <dbReference type="ARBA" id="ARBA00022741"/>
    </source>
</evidence>
<keyword evidence="9 11" id="KW-0406">Ion transport</keyword>